<organism evidence="1">
    <name type="scientific">viral metagenome</name>
    <dbReference type="NCBI Taxonomy" id="1070528"/>
    <lineage>
        <taxon>unclassified sequences</taxon>
        <taxon>metagenomes</taxon>
        <taxon>organismal metagenomes</taxon>
    </lineage>
</organism>
<gene>
    <name evidence="1" type="ORF">TM448B04981_0006</name>
</gene>
<accession>A0A6M3Y0P8</accession>
<protein>
    <submittedName>
        <fullName evidence="1">Uncharacterized protein</fullName>
    </submittedName>
</protein>
<name>A0A6M3Y0P8_9ZZZZ</name>
<sequence length="45" mass="5403">MIKKCPYCDSIWVCWNWIYAFGGDREAYEKANPHMYPKSLKDWGT</sequence>
<proteinExistence type="predicted"/>
<evidence type="ECO:0000313" key="1">
    <source>
        <dbReference type="EMBL" id="QJI03777.1"/>
    </source>
</evidence>
<dbReference type="AlphaFoldDB" id="A0A6M3Y0P8"/>
<dbReference type="EMBL" id="MT145118">
    <property type="protein sequence ID" value="QJI03777.1"/>
    <property type="molecule type" value="Genomic_DNA"/>
</dbReference>
<reference evidence="1" key="1">
    <citation type="submission" date="2020-03" db="EMBL/GenBank/DDBJ databases">
        <title>The deep terrestrial virosphere.</title>
        <authorList>
            <person name="Holmfeldt K."/>
            <person name="Nilsson E."/>
            <person name="Simone D."/>
            <person name="Lopez-Fernandez M."/>
            <person name="Wu X."/>
            <person name="de Brujin I."/>
            <person name="Lundin D."/>
            <person name="Andersson A."/>
            <person name="Bertilsson S."/>
            <person name="Dopson M."/>
        </authorList>
    </citation>
    <scope>NUCLEOTIDE SEQUENCE</scope>
    <source>
        <strain evidence="1">TM448B04981</strain>
    </source>
</reference>